<reference evidence="1 2" key="1">
    <citation type="submission" date="2023-03" db="EMBL/GenBank/DDBJ databases">
        <title>YIM 152171 draft genome.</title>
        <authorList>
            <person name="Yang Z."/>
        </authorList>
    </citation>
    <scope>NUCLEOTIDE SEQUENCE [LARGE SCALE GENOMIC DNA]</scope>
    <source>
        <strain evidence="1 2">YIM 152171</strain>
    </source>
</reference>
<dbReference type="Proteomes" id="UP001301140">
    <property type="component" value="Unassembled WGS sequence"/>
</dbReference>
<accession>A0AAP3XRY0</accession>
<keyword evidence="2" id="KW-1185">Reference proteome</keyword>
<evidence type="ECO:0000313" key="2">
    <source>
        <dbReference type="Proteomes" id="UP001301140"/>
    </source>
</evidence>
<proteinExistence type="predicted"/>
<gene>
    <name evidence="1" type="ORF">PZ740_10055</name>
</gene>
<protein>
    <recommendedName>
        <fullName evidence="3">Lipoprotein</fullName>
    </recommendedName>
</protein>
<dbReference type="EMBL" id="JARGEQ010000092">
    <property type="protein sequence ID" value="MDF1586723.1"/>
    <property type="molecule type" value="Genomic_DNA"/>
</dbReference>
<organism evidence="1 2">
    <name type="scientific">Marinimicrococcus flavescens</name>
    <dbReference type="NCBI Taxonomy" id="3031815"/>
    <lineage>
        <taxon>Bacteria</taxon>
        <taxon>Pseudomonadati</taxon>
        <taxon>Pseudomonadota</taxon>
        <taxon>Alphaproteobacteria</taxon>
        <taxon>Geminicoccales</taxon>
        <taxon>Geminicoccaceae</taxon>
        <taxon>Marinimicrococcus</taxon>
    </lineage>
</organism>
<comment type="caution">
    <text evidence="1">The sequence shown here is derived from an EMBL/GenBank/DDBJ whole genome shotgun (WGS) entry which is preliminary data.</text>
</comment>
<sequence>MRPTQAILLASLLAVASCGWKGPELAGEPGLQYRIESFYRDRAWERNATCLQPRMDITSVQILEDTPERMVLDVRYYWQDNVFGNDDDGRFGVRVGVGGCSGFSQRTFVLDRTTGGDLVVRSMTGPQRDS</sequence>
<evidence type="ECO:0000313" key="1">
    <source>
        <dbReference type="EMBL" id="MDF1586723.1"/>
    </source>
</evidence>
<name>A0AAP3XRY0_9PROT</name>
<evidence type="ECO:0008006" key="3">
    <source>
        <dbReference type="Google" id="ProtNLM"/>
    </source>
</evidence>
<dbReference type="PROSITE" id="PS51257">
    <property type="entry name" value="PROKAR_LIPOPROTEIN"/>
    <property type="match status" value="1"/>
</dbReference>
<dbReference type="RefSeq" id="WP_327789141.1">
    <property type="nucleotide sequence ID" value="NZ_JARGEQ010000092.1"/>
</dbReference>
<dbReference type="AlphaFoldDB" id="A0AAP3XRY0"/>